<evidence type="ECO:0000313" key="3">
    <source>
        <dbReference type="Proteomes" id="UP000663848"/>
    </source>
</evidence>
<name>A0A821XPB5_9BILA</name>
<reference evidence="2" key="1">
    <citation type="submission" date="2021-02" db="EMBL/GenBank/DDBJ databases">
        <authorList>
            <person name="Nowell W R."/>
        </authorList>
    </citation>
    <scope>NUCLEOTIDE SEQUENCE</scope>
</reference>
<gene>
    <name evidence="2" type="ORF">QYT958_LOCUS33125</name>
</gene>
<proteinExistence type="predicted"/>
<dbReference type="AlphaFoldDB" id="A0A821XPB5"/>
<organism evidence="2 3">
    <name type="scientific">Rotaria socialis</name>
    <dbReference type="NCBI Taxonomy" id="392032"/>
    <lineage>
        <taxon>Eukaryota</taxon>
        <taxon>Metazoa</taxon>
        <taxon>Spiralia</taxon>
        <taxon>Gnathifera</taxon>
        <taxon>Rotifera</taxon>
        <taxon>Eurotatoria</taxon>
        <taxon>Bdelloidea</taxon>
        <taxon>Philodinida</taxon>
        <taxon>Philodinidae</taxon>
        <taxon>Rotaria</taxon>
    </lineage>
</organism>
<comment type="caution">
    <text evidence="2">The sequence shown here is derived from an EMBL/GenBank/DDBJ whole genome shotgun (WGS) entry which is preliminary data.</text>
</comment>
<accession>A0A821XPB5</accession>
<evidence type="ECO:0000313" key="2">
    <source>
        <dbReference type="EMBL" id="CAF4946236.1"/>
    </source>
</evidence>
<evidence type="ECO:0000256" key="1">
    <source>
        <dbReference type="SAM" id="MobiDB-lite"/>
    </source>
</evidence>
<protein>
    <submittedName>
        <fullName evidence="2">Uncharacterized protein</fullName>
    </submittedName>
</protein>
<sequence>MIDTKNKKIDAIVLLTLYTMCLLPPPRPRPLRHVLMMFNRQVHGTGDLLEYFIDSLAMTRLIWLSREFLTIINPIQPTNTPKTSKASAMANNIGNPDR</sequence>
<dbReference type="Proteomes" id="UP000663848">
    <property type="component" value="Unassembled WGS sequence"/>
</dbReference>
<dbReference type="EMBL" id="CAJOBR010022325">
    <property type="protein sequence ID" value="CAF4946236.1"/>
    <property type="molecule type" value="Genomic_DNA"/>
</dbReference>
<feature type="region of interest" description="Disordered" evidence="1">
    <location>
        <begin position="78"/>
        <end position="98"/>
    </location>
</feature>